<feature type="region of interest" description="Disordered" evidence="1">
    <location>
        <begin position="1"/>
        <end position="48"/>
    </location>
</feature>
<sequence>MSTNDRAHYDEARRIQERVDRLEDERNQTARSTSIAAQVGEQSAKAGEDSAKRLQSIFDLLAEQIPNLKASAASIDKRVSSIDKHMSSRNHIVKPNQNSERLIPLAGLECVSKLTRVNNRDEFY</sequence>
<feature type="compositionally biased region" description="Basic and acidic residues" evidence="1">
    <location>
        <begin position="1"/>
        <end position="28"/>
    </location>
</feature>
<reference evidence="3" key="1">
    <citation type="submission" date="2016-04" db="EMBL/GenBank/DDBJ databases">
        <authorList>
            <person name="Nguyen H.D."/>
            <person name="Kesanakurti P."/>
            <person name="Cullis J."/>
            <person name="Levesque C.A."/>
            <person name="Hambleton S."/>
        </authorList>
    </citation>
    <scope>NUCLEOTIDE SEQUENCE</scope>
    <source>
        <strain evidence="3">DAOMC 238032</strain>
    </source>
</reference>
<dbReference type="EMBL" id="CAJHJG010002862">
    <property type="protein sequence ID" value="CAD6924206.1"/>
    <property type="molecule type" value="Genomic_DNA"/>
</dbReference>
<keyword evidence="5" id="KW-1185">Reference proteome</keyword>
<evidence type="ECO:0000313" key="4">
    <source>
        <dbReference type="Proteomes" id="UP000077671"/>
    </source>
</evidence>
<reference evidence="2" key="3">
    <citation type="submission" date="2020-10" db="EMBL/GenBank/DDBJ databases">
        <authorList>
            <person name="Sedaghatjoo S."/>
        </authorList>
    </citation>
    <scope>NUCLEOTIDE SEQUENCE</scope>
    <source>
        <strain evidence="2">AZH3</strain>
    </source>
</reference>
<dbReference type="EMBL" id="LWDD02001533">
    <property type="protein sequence ID" value="KAE8247442.1"/>
    <property type="molecule type" value="Genomic_DNA"/>
</dbReference>
<evidence type="ECO:0000256" key="1">
    <source>
        <dbReference type="SAM" id="MobiDB-lite"/>
    </source>
</evidence>
<evidence type="ECO:0000313" key="2">
    <source>
        <dbReference type="EMBL" id="CAD6924206.1"/>
    </source>
</evidence>
<protein>
    <submittedName>
        <fullName evidence="3">Uncharacterized protein</fullName>
    </submittedName>
</protein>
<name>A0A177V8N9_9BASI</name>
<gene>
    <name evidence="3" type="ORF">A4X03_0g7045</name>
    <name evidence="2" type="ORF">JKIAZH3_G4502</name>
</gene>
<comment type="caution">
    <text evidence="3">The sequence shown here is derived from an EMBL/GenBank/DDBJ whole genome shotgun (WGS) entry which is preliminary data.</text>
</comment>
<proteinExistence type="predicted"/>
<accession>A0A177V8N9</accession>
<evidence type="ECO:0000313" key="5">
    <source>
        <dbReference type="Proteomes" id="UP000836402"/>
    </source>
</evidence>
<organism evidence="3 4">
    <name type="scientific">Tilletia caries</name>
    <name type="common">wheat bunt fungus</name>
    <dbReference type="NCBI Taxonomy" id="13290"/>
    <lineage>
        <taxon>Eukaryota</taxon>
        <taxon>Fungi</taxon>
        <taxon>Dikarya</taxon>
        <taxon>Basidiomycota</taxon>
        <taxon>Ustilaginomycotina</taxon>
        <taxon>Exobasidiomycetes</taxon>
        <taxon>Tilletiales</taxon>
        <taxon>Tilletiaceae</taxon>
        <taxon>Tilletia</taxon>
    </lineage>
</organism>
<dbReference type="AlphaFoldDB" id="A0A177V8N9"/>
<evidence type="ECO:0000313" key="3">
    <source>
        <dbReference type="EMBL" id="KAE8247442.1"/>
    </source>
</evidence>
<dbReference type="Proteomes" id="UP000077671">
    <property type="component" value="Unassembled WGS sequence"/>
</dbReference>
<reference evidence="3" key="2">
    <citation type="journal article" date="2019" name="IMA Fungus">
        <title>Genome sequencing and comparison of five Tilletia species to identify candidate genes for the detection of regulated species infecting wheat.</title>
        <authorList>
            <person name="Nguyen H.D.T."/>
            <person name="Sultana T."/>
            <person name="Kesanakurti P."/>
            <person name="Hambleton S."/>
        </authorList>
    </citation>
    <scope>NUCLEOTIDE SEQUENCE</scope>
    <source>
        <strain evidence="3">DAOMC 238032</strain>
    </source>
</reference>
<dbReference type="Proteomes" id="UP000836402">
    <property type="component" value="Unassembled WGS sequence"/>
</dbReference>